<dbReference type="EMBL" id="LT906441">
    <property type="protein sequence ID" value="SNV34725.1"/>
    <property type="molecule type" value="Genomic_DNA"/>
</dbReference>
<feature type="compositionally biased region" description="Basic and acidic residues" evidence="1">
    <location>
        <begin position="46"/>
        <end position="56"/>
    </location>
</feature>
<feature type="region of interest" description="Disordered" evidence="1">
    <location>
        <begin position="92"/>
        <end position="168"/>
    </location>
</feature>
<evidence type="ECO:0000313" key="3">
    <source>
        <dbReference type="Proteomes" id="UP000215332"/>
    </source>
</evidence>
<dbReference type="KEGG" id="cgrn:4412665_01167"/>
<evidence type="ECO:0000256" key="1">
    <source>
        <dbReference type="SAM" id="MobiDB-lite"/>
    </source>
</evidence>
<name>A0A239WJB1_9ACTN</name>
<accession>A0A239WJB1</accession>
<organism evidence="2 3">
    <name type="scientific">Cutibacterium granulosum</name>
    <dbReference type="NCBI Taxonomy" id="33011"/>
    <lineage>
        <taxon>Bacteria</taxon>
        <taxon>Bacillati</taxon>
        <taxon>Actinomycetota</taxon>
        <taxon>Actinomycetes</taxon>
        <taxon>Propionibacteriales</taxon>
        <taxon>Propionibacteriaceae</taxon>
        <taxon>Cutibacterium</taxon>
    </lineage>
</organism>
<sequence>MRKGAREECHARKALEHARGRTQAEGHRSAEGREEDSVSDTAFTDEDAHRPPDIHHRTPCRPGLLGHHGARGVSQLQRAPFLANLGIQKRATAPRQSASRLPSWQAGSPTVTAATHPSRPVATMGKTGDVHGDHTVTVQIQGIPRLRSASARHPTGGRVGNPQTPTPFFLRPTIDHGKLNDHRRGLVNGAAPHVPCCLCS</sequence>
<proteinExistence type="predicted"/>
<feature type="region of interest" description="Disordered" evidence="1">
    <location>
        <begin position="1"/>
        <end position="68"/>
    </location>
</feature>
<dbReference type="AlphaFoldDB" id="A0A239WJB1"/>
<feature type="compositionally biased region" description="Basic and acidic residues" evidence="1">
    <location>
        <begin position="1"/>
        <end position="36"/>
    </location>
</feature>
<feature type="compositionally biased region" description="Polar residues" evidence="1">
    <location>
        <begin position="94"/>
        <end position="115"/>
    </location>
</feature>
<reference evidence="2 3" key="1">
    <citation type="submission" date="2017-06" db="EMBL/GenBank/DDBJ databases">
        <authorList>
            <consortium name="Pathogen Informatics"/>
        </authorList>
    </citation>
    <scope>NUCLEOTIDE SEQUENCE [LARGE SCALE GENOMIC DNA]</scope>
    <source>
        <strain evidence="2 3">NCTC11865</strain>
    </source>
</reference>
<evidence type="ECO:0000313" key="2">
    <source>
        <dbReference type="EMBL" id="SNV34725.1"/>
    </source>
</evidence>
<dbReference type="Proteomes" id="UP000215332">
    <property type="component" value="Chromosome 1"/>
</dbReference>
<gene>
    <name evidence="2" type="ORF">SAMEA4412665_01167</name>
</gene>
<protein>
    <submittedName>
        <fullName evidence="2">Uncharacterized protein</fullName>
    </submittedName>
</protein>